<reference evidence="3 4" key="1">
    <citation type="submission" date="2019-08" db="EMBL/GenBank/DDBJ databases">
        <title>Genomes sequence of Algoriphagus aquimarinus ACAM450.</title>
        <authorList>
            <person name="Bowman J.P."/>
        </authorList>
    </citation>
    <scope>NUCLEOTIDE SEQUENCE [LARGE SCALE GENOMIC DNA]</scope>
    <source>
        <strain evidence="3 4">ACAM 450</strain>
    </source>
</reference>
<evidence type="ECO:0000259" key="2">
    <source>
        <dbReference type="Pfam" id="PF25583"/>
    </source>
</evidence>
<accession>A0A5C7B4H1</accession>
<dbReference type="InterPro" id="IPR051534">
    <property type="entry name" value="CBASS_pafABC_assoc_protein"/>
</dbReference>
<evidence type="ECO:0000313" key="4">
    <source>
        <dbReference type="Proteomes" id="UP000321935"/>
    </source>
</evidence>
<gene>
    <name evidence="3" type="ORF">ESV85_05790</name>
</gene>
<comment type="caution">
    <text evidence="3">The sequence shown here is derived from an EMBL/GenBank/DDBJ whole genome shotgun (WGS) entry which is preliminary data.</text>
</comment>
<dbReference type="PANTHER" id="PTHR34580:SF9">
    <property type="entry name" value="SLL5097 PROTEIN"/>
    <property type="match status" value="1"/>
</dbReference>
<dbReference type="Pfam" id="PF25583">
    <property type="entry name" value="WCX"/>
    <property type="match status" value="1"/>
</dbReference>
<feature type="domain" description="WCX" evidence="2">
    <location>
        <begin position="253"/>
        <end position="329"/>
    </location>
</feature>
<dbReference type="PROSITE" id="PS52050">
    <property type="entry name" value="WYL"/>
    <property type="match status" value="1"/>
</dbReference>
<dbReference type="RefSeq" id="WP_146915632.1">
    <property type="nucleotide sequence ID" value="NZ_VORW01000002.1"/>
</dbReference>
<name>A0A5C7B4H1_9BACT</name>
<dbReference type="EMBL" id="VORW01000002">
    <property type="protein sequence ID" value="TXE13485.1"/>
    <property type="molecule type" value="Genomic_DNA"/>
</dbReference>
<organism evidence="3 4">
    <name type="scientific">Algoriphagus aquimarinus</name>
    <dbReference type="NCBI Taxonomy" id="237018"/>
    <lineage>
        <taxon>Bacteria</taxon>
        <taxon>Pseudomonadati</taxon>
        <taxon>Bacteroidota</taxon>
        <taxon>Cytophagia</taxon>
        <taxon>Cytophagales</taxon>
        <taxon>Cyclobacteriaceae</taxon>
        <taxon>Algoriphagus</taxon>
    </lineage>
</organism>
<sequence length="333" mass="39343">MAIFKHPFGRYQIIDRELCRKDWVKTSELVKIIRVELSIDVSNKTINNDINAMRYDSLLGYFAPIEEDKRNKAYFYSDKNYTIKAFGLKDGDINALKFFANTLNQYKEYEVFKDFSNAIEKVLDAVKIRGGLNNFEQAKNVVQTEQTPKLSGSELIPLIVQSLNEGRKIQFEYKKFDEFEAKVVQLEPHLLKEDRHRWYVLGRLEKYNDPTTTYALDRMISVQLLEEKFNPVNFDFEEYYRYSFGITVTNMPHVEVILSFTATQGKYLKTLKIHPTQTEIIDNDNEYRISIKVKPSWEFYEKILGYGNTVKIISPDLVVEEFKERLRLMNEQY</sequence>
<dbReference type="OrthoDB" id="43316at2"/>
<dbReference type="Proteomes" id="UP000321935">
    <property type="component" value="Unassembled WGS sequence"/>
</dbReference>
<feature type="domain" description="WYL" evidence="1">
    <location>
        <begin position="156"/>
        <end position="223"/>
    </location>
</feature>
<dbReference type="AlphaFoldDB" id="A0A5C7B4H1"/>
<dbReference type="PANTHER" id="PTHR34580">
    <property type="match status" value="1"/>
</dbReference>
<protein>
    <submittedName>
        <fullName evidence="3">WYL domain-containing protein</fullName>
    </submittedName>
</protein>
<dbReference type="InterPro" id="IPR057727">
    <property type="entry name" value="WCX_dom"/>
</dbReference>
<evidence type="ECO:0000313" key="3">
    <source>
        <dbReference type="EMBL" id="TXE13485.1"/>
    </source>
</evidence>
<evidence type="ECO:0000259" key="1">
    <source>
        <dbReference type="Pfam" id="PF13280"/>
    </source>
</evidence>
<dbReference type="InterPro" id="IPR026881">
    <property type="entry name" value="WYL_dom"/>
</dbReference>
<proteinExistence type="predicted"/>
<dbReference type="Pfam" id="PF13280">
    <property type="entry name" value="WYL"/>
    <property type="match status" value="1"/>
</dbReference>